<feature type="compositionally biased region" description="Low complexity" evidence="1">
    <location>
        <begin position="231"/>
        <end position="270"/>
    </location>
</feature>
<dbReference type="InParanoid" id="A0A067MT22"/>
<dbReference type="EMBL" id="KL198034">
    <property type="protein sequence ID" value="KDQ15017.1"/>
    <property type="molecule type" value="Genomic_DNA"/>
</dbReference>
<reference evidence="4" key="1">
    <citation type="journal article" date="2014" name="Proc. Natl. Acad. Sci. U.S.A.">
        <title>Extensive sampling of basidiomycete genomes demonstrates inadequacy of the white-rot/brown-rot paradigm for wood decay fungi.</title>
        <authorList>
            <person name="Riley R."/>
            <person name="Salamov A.A."/>
            <person name="Brown D.W."/>
            <person name="Nagy L.G."/>
            <person name="Floudas D."/>
            <person name="Held B.W."/>
            <person name="Levasseur A."/>
            <person name="Lombard V."/>
            <person name="Morin E."/>
            <person name="Otillar R."/>
            <person name="Lindquist E.A."/>
            <person name="Sun H."/>
            <person name="LaButti K.M."/>
            <person name="Schmutz J."/>
            <person name="Jabbour D."/>
            <person name="Luo H."/>
            <person name="Baker S.E."/>
            <person name="Pisabarro A.G."/>
            <person name="Walton J.D."/>
            <person name="Blanchette R.A."/>
            <person name="Henrissat B."/>
            <person name="Martin F."/>
            <person name="Cullen D."/>
            <person name="Hibbett D.S."/>
            <person name="Grigoriev I.V."/>
        </authorList>
    </citation>
    <scope>NUCLEOTIDE SEQUENCE [LARGE SCALE GENOMIC DNA]</scope>
    <source>
        <strain evidence="4">FD-172 SS1</strain>
    </source>
</reference>
<evidence type="ECO:0008006" key="5">
    <source>
        <dbReference type="Google" id="ProtNLM"/>
    </source>
</evidence>
<accession>A0A067MT22</accession>
<keyword evidence="2" id="KW-0732">Signal</keyword>
<dbReference type="AlphaFoldDB" id="A0A067MT22"/>
<dbReference type="STRING" id="930990.A0A067MT22"/>
<sequence>MRRTPLHLLLALALANVNAFVHAIVFSSIPLLSRRTSPSIRASSHGPSVPATGFYSPADGGGQMLTFVPGTFPAGLGEPLNCIISGHSDPEVLVDSPDKGGLRNFFNSIYFSGECLGQHLGSDQGANLGDGHGILNETAVLRYNYGDPYVGTCQETVEGGNHFRYWIQNGPDRNSGAIFMGVSIEKPISAGHDIVLNGYNLGRDWLVGNATGTSIDTINLMAYHKNAARQATSATTSTPQTGSSSGSASPTTAPSSTPSSTTTTPATSTTVSLPLPTLKGTSSFGGYNYTTTATYISGLLANTSEGINHYITVSEDGRGAIDGLVAVLEIHITGKPSAAFAQSHVSPLLVVLCFGLIPAILL</sequence>
<name>A0A067MT22_BOTB1</name>
<protein>
    <recommendedName>
        <fullName evidence="5">Polysaccharide lyase family 14 protein</fullName>
    </recommendedName>
</protein>
<evidence type="ECO:0000256" key="2">
    <source>
        <dbReference type="SAM" id="SignalP"/>
    </source>
</evidence>
<evidence type="ECO:0000313" key="3">
    <source>
        <dbReference type="EMBL" id="KDQ15017.1"/>
    </source>
</evidence>
<feature type="chain" id="PRO_5001641529" description="Polysaccharide lyase family 14 protein" evidence="2">
    <location>
        <begin position="20"/>
        <end position="362"/>
    </location>
</feature>
<organism evidence="3 4">
    <name type="scientific">Botryobasidium botryosum (strain FD-172 SS1)</name>
    <dbReference type="NCBI Taxonomy" id="930990"/>
    <lineage>
        <taxon>Eukaryota</taxon>
        <taxon>Fungi</taxon>
        <taxon>Dikarya</taxon>
        <taxon>Basidiomycota</taxon>
        <taxon>Agaricomycotina</taxon>
        <taxon>Agaricomycetes</taxon>
        <taxon>Cantharellales</taxon>
        <taxon>Botryobasidiaceae</taxon>
        <taxon>Botryobasidium</taxon>
    </lineage>
</organism>
<evidence type="ECO:0000256" key="1">
    <source>
        <dbReference type="SAM" id="MobiDB-lite"/>
    </source>
</evidence>
<dbReference type="Proteomes" id="UP000027195">
    <property type="component" value="Unassembled WGS sequence"/>
</dbReference>
<keyword evidence="4" id="KW-1185">Reference proteome</keyword>
<gene>
    <name evidence="3" type="ORF">BOTBODRAFT_32018</name>
</gene>
<evidence type="ECO:0000313" key="4">
    <source>
        <dbReference type="Proteomes" id="UP000027195"/>
    </source>
</evidence>
<dbReference type="HOGENOM" id="CLU_061244_0_0_1"/>
<proteinExistence type="predicted"/>
<dbReference type="OrthoDB" id="2310204at2759"/>
<feature type="region of interest" description="Disordered" evidence="1">
    <location>
        <begin position="231"/>
        <end position="274"/>
    </location>
</feature>
<feature type="signal peptide" evidence="2">
    <location>
        <begin position="1"/>
        <end position="19"/>
    </location>
</feature>